<proteinExistence type="predicted"/>
<dbReference type="Proteomes" id="UP000799757">
    <property type="component" value="Unassembled WGS sequence"/>
</dbReference>
<reference evidence="2" key="1">
    <citation type="journal article" date="2020" name="Stud. Mycol.">
        <title>101 Dothideomycetes genomes: a test case for predicting lifestyles and emergence of pathogens.</title>
        <authorList>
            <person name="Haridas S."/>
            <person name="Albert R."/>
            <person name="Binder M."/>
            <person name="Bloem J."/>
            <person name="Labutti K."/>
            <person name="Salamov A."/>
            <person name="Andreopoulos B."/>
            <person name="Baker S."/>
            <person name="Barry K."/>
            <person name="Bills G."/>
            <person name="Bluhm B."/>
            <person name="Cannon C."/>
            <person name="Castanera R."/>
            <person name="Culley D."/>
            <person name="Daum C."/>
            <person name="Ezra D."/>
            <person name="Gonzalez J."/>
            <person name="Henrissat B."/>
            <person name="Kuo A."/>
            <person name="Liang C."/>
            <person name="Lipzen A."/>
            <person name="Lutzoni F."/>
            <person name="Magnuson J."/>
            <person name="Mondo S."/>
            <person name="Nolan M."/>
            <person name="Ohm R."/>
            <person name="Pangilinan J."/>
            <person name="Park H.-J."/>
            <person name="Ramirez L."/>
            <person name="Alfaro M."/>
            <person name="Sun H."/>
            <person name="Tritt A."/>
            <person name="Yoshinaga Y."/>
            <person name="Zwiers L.-H."/>
            <person name="Turgeon B."/>
            <person name="Goodwin S."/>
            <person name="Spatafora J."/>
            <person name="Crous P."/>
            <person name="Grigoriev I."/>
        </authorList>
    </citation>
    <scope>NUCLEOTIDE SEQUENCE</scope>
    <source>
        <strain evidence="2">CBS 109.77</strain>
    </source>
</reference>
<evidence type="ECO:0000313" key="2">
    <source>
        <dbReference type="EMBL" id="KAF2800940.1"/>
    </source>
</evidence>
<sequence>MKILSLLSIFLPVVASVALPQVDSTPGLDSSQQCSLECKVTYDLWMATLLDDVEKVMRSHDDVCHEYNNVCPDCGYCDLLIHEENQSNADSTKQEHTSIGNDKDVSKIGSRAVTEVCSRGDKRCSQDGSHLQVCGFSGSWRWLDKQNCGKGCCDYIMGTRQPMCMCLKPPHALLGGDEVDDADHSA</sequence>
<feature type="signal peptide" evidence="1">
    <location>
        <begin position="1"/>
        <end position="16"/>
    </location>
</feature>
<evidence type="ECO:0000256" key="1">
    <source>
        <dbReference type="SAM" id="SignalP"/>
    </source>
</evidence>
<dbReference type="AlphaFoldDB" id="A0A6A6XWY1"/>
<feature type="chain" id="PRO_5025574528" description="Cyanovirin-N domain-containing protein" evidence="1">
    <location>
        <begin position="17"/>
        <end position="186"/>
    </location>
</feature>
<organism evidence="2 3">
    <name type="scientific">Melanomma pulvis-pyrius CBS 109.77</name>
    <dbReference type="NCBI Taxonomy" id="1314802"/>
    <lineage>
        <taxon>Eukaryota</taxon>
        <taxon>Fungi</taxon>
        <taxon>Dikarya</taxon>
        <taxon>Ascomycota</taxon>
        <taxon>Pezizomycotina</taxon>
        <taxon>Dothideomycetes</taxon>
        <taxon>Pleosporomycetidae</taxon>
        <taxon>Pleosporales</taxon>
        <taxon>Melanommataceae</taxon>
        <taxon>Melanomma</taxon>
    </lineage>
</organism>
<protein>
    <recommendedName>
        <fullName evidence="4">Cyanovirin-N domain-containing protein</fullName>
    </recommendedName>
</protein>
<evidence type="ECO:0008006" key="4">
    <source>
        <dbReference type="Google" id="ProtNLM"/>
    </source>
</evidence>
<name>A0A6A6XWY1_9PLEO</name>
<keyword evidence="1" id="KW-0732">Signal</keyword>
<keyword evidence="3" id="KW-1185">Reference proteome</keyword>
<dbReference type="EMBL" id="MU001740">
    <property type="protein sequence ID" value="KAF2800940.1"/>
    <property type="molecule type" value="Genomic_DNA"/>
</dbReference>
<accession>A0A6A6XWY1</accession>
<evidence type="ECO:0000313" key="3">
    <source>
        <dbReference type="Proteomes" id="UP000799757"/>
    </source>
</evidence>
<gene>
    <name evidence="2" type="ORF">K505DRAFT_331206</name>
</gene>